<sequence length="60" mass="6975">MEPYGNMVKKKLIDMGMRQKELAEMVGCSKIYMSYIITGKKSGWKYRKKINEILDLKEGA</sequence>
<dbReference type="InterPro" id="IPR001387">
    <property type="entry name" value="Cro/C1-type_HTH"/>
</dbReference>
<dbReference type="SUPFAM" id="SSF47413">
    <property type="entry name" value="lambda repressor-like DNA-binding domains"/>
    <property type="match status" value="1"/>
</dbReference>
<protein>
    <submittedName>
        <fullName evidence="1">DNA complex-sensing repressor</fullName>
    </submittedName>
</protein>
<organism evidence="1">
    <name type="scientific">Siphoviridae sp. ctabX13</name>
    <dbReference type="NCBI Taxonomy" id="2826389"/>
    <lineage>
        <taxon>Viruses</taxon>
        <taxon>Duplodnaviria</taxon>
        <taxon>Heunggongvirae</taxon>
        <taxon>Uroviricota</taxon>
        <taxon>Caudoviricetes</taxon>
    </lineage>
</organism>
<dbReference type="EMBL" id="BK014758">
    <property type="protein sequence ID" value="DAD74328.1"/>
    <property type="molecule type" value="Genomic_DNA"/>
</dbReference>
<dbReference type="InterPro" id="IPR010982">
    <property type="entry name" value="Lambda_DNA-bd_dom_sf"/>
</dbReference>
<reference evidence="1" key="1">
    <citation type="journal article" date="2021" name="Proc. Natl. Acad. Sci. U.S.A.">
        <title>A Catalog of Tens of Thousands of Viruses from Human Metagenomes Reveals Hidden Associations with Chronic Diseases.</title>
        <authorList>
            <person name="Tisza M.J."/>
            <person name="Buck C.B."/>
        </authorList>
    </citation>
    <scope>NUCLEOTIDE SEQUENCE</scope>
    <source>
        <strain evidence="1">CtabX13</strain>
    </source>
</reference>
<proteinExistence type="predicted"/>
<dbReference type="GO" id="GO:0003677">
    <property type="term" value="F:DNA binding"/>
    <property type="evidence" value="ECO:0007669"/>
    <property type="project" value="InterPro"/>
</dbReference>
<name>A0A8S5LWN8_9CAUD</name>
<dbReference type="Gene3D" id="1.10.260.40">
    <property type="entry name" value="lambda repressor-like DNA-binding domains"/>
    <property type="match status" value="1"/>
</dbReference>
<dbReference type="CDD" id="cd00093">
    <property type="entry name" value="HTH_XRE"/>
    <property type="match status" value="1"/>
</dbReference>
<evidence type="ECO:0000313" key="1">
    <source>
        <dbReference type="EMBL" id="DAD74328.1"/>
    </source>
</evidence>
<accession>A0A8S5LWN8</accession>